<dbReference type="GO" id="GO:0000027">
    <property type="term" value="P:ribosomal large subunit assembly"/>
    <property type="evidence" value="ECO:0007669"/>
    <property type="project" value="TreeGrafter"/>
</dbReference>
<dbReference type="PANTHER" id="PTHR12661">
    <property type="entry name" value="PETER PAN-RELATED"/>
    <property type="match status" value="1"/>
</dbReference>
<dbReference type="OrthoDB" id="10261452at2759"/>
<dbReference type="GO" id="GO:0006364">
    <property type="term" value="P:rRNA processing"/>
    <property type="evidence" value="ECO:0007669"/>
    <property type="project" value="InterPro"/>
</dbReference>
<evidence type="ECO:0000256" key="1">
    <source>
        <dbReference type="SAM" id="MobiDB-lite"/>
    </source>
</evidence>
<sequence length="407" mass="45977">MAKRRVRNLRTNPLQRKTRTHQPVEDETDPTKKAPKSFVIRSGAVGRSVTALVKDVRRLMEPNTASHLKERKTNRLRDFVMVAGQLGVSHFMIFSRTEKGTNMRIARVPRGPTLTFKVEQYALAKDVLAMQRSPKSPGVEFLTSPLLVLNNFNQEGKQFKLMTTMFQNMFPSINVQTVSHSIAMQLADARRVVLLNYNSDTNMIDFRHYAIGVKPIGVSKSVKKIITTEVPNLADLEDISEYVLREAVISESDVEDGPESTVTLGQDYVGRGNRQSEQRAIRLHEIGPRMQLTLTKVENGLCGGEVLYHHFVEKSSTEIKAINKKRQEKAKLTAQRRSKQEENVKRKQQEKEEHRLRTGGAPAKKDDEDEENSGQESDGDEKIASGDDESGEDDESDGIDDLEDMEE</sequence>
<dbReference type="InterPro" id="IPR045112">
    <property type="entry name" value="PPAN-like"/>
</dbReference>
<dbReference type="PROSITE" id="PS50833">
    <property type="entry name" value="BRIX"/>
    <property type="match status" value="1"/>
</dbReference>
<dbReference type="AlphaFoldDB" id="A0A8H7PJT3"/>
<organism evidence="3 4">
    <name type="scientific">Umbelopsis vinacea</name>
    <dbReference type="NCBI Taxonomy" id="44442"/>
    <lineage>
        <taxon>Eukaryota</taxon>
        <taxon>Fungi</taxon>
        <taxon>Fungi incertae sedis</taxon>
        <taxon>Mucoromycota</taxon>
        <taxon>Mucoromycotina</taxon>
        <taxon>Umbelopsidomycetes</taxon>
        <taxon>Umbelopsidales</taxon>
        <taxon>Umbelopsidaceae</taxon>
        <taxon>Umbelopsis</taxon>
    </lineage>
</organism>
<feature type="compositionally biased region" description="Acidic residues" evidence="1">
    <location>
        <begin position="386"/>
        <end position="407"/>
    </location>
</feature>
<dbReference type="PANTHER" id="PTHR12661:SF5">
    <property type="entry name" value="SUPPRESSOR OF SWI4 1 HOMOLOG"/>
    <property type="match status" value="1"/>
</dbReference>
<dbReference type="Proteomes" id="UP000612746">
    <property type="component" value="Unassembled WGS sequence"/>
</dbReference>
<keyword evidence="4" id="KW-1185">Reference proteome</keyword>
<proteinExistence type="predicted"/>
<feature type="region of interest" description="Disordered" evidence="1">
    <location>
        <begin position="1"/>
        <end position="37"/>
    </location>
</feature>
<evidence type="ECO:0000313" key="4">
    <source>
        <dbReference type="Proteomes" id="UP000612746"/>
    </source>
</evidence>
<feature type="domain" description="Brix" evidence="2">
    <location>
        <begin position="35"/>
        <end position="303"/>
    </location>
</feature>
<protein>
    <recommendedName>
        <fullName evidence="2">Brix domain-containing protein</fullName>
    </recommendedName>
</protein>
<dbReference type="GO" id="GO:0030687">
    <property type="term" value="C:preribosome, large subunit precursor"/>
    <property type="evidence" value="ECO:0007669"/>
    <property type="project" value="TreeGrafter"/>
</dbReference>
<evidence type="ECO:0000313" key="3">
    <source>
        <dbReference type="EMBL" id="KAG2175332.1"/>
    </source>
</evidence>
<dbReference type="Pfam" id="PF04427">
    <property type="entry name" value="Brix"/>
    <property type="match status" value="1"/>
</dbReference>
<gene>
    <name evidence="3" type="ORF">INT44_007820</name>
</gene>
<feature type="compositionally biased region" description="Basic and acidic residues" evidence="1">
    <location>
        <begin position="338"/>
        <end position="356"/>
    </location>
</feature>
<name>A0A8H7PJT3_9FUNG</name>
<reference evidence="3" key="1">
    <citation type="submission" date="2020-12" db="EMBL/GenBank/DDBJ databases">
        <title>Metabolic potential, ecology and presence of endohyphal bacteria is reflected in genomic diversity of Mucoromycotina.</title>
        <authorList>
            <person name="Muszewska A."/>
            <person name="Okrasinska A."/>
            <person name="Steczkiewicz K."/>
            <person name="Drgas O."/>
            <person name="Orlowska M."/>
            <person name="Perlinska-Lenart U."/>
            <person name="Aleksandrzak-Piekarczyk T."/>
            <person name="Szatraj K."/>
            <person name="Zielenkiewicz U."/>
            <person name="Pilsyk S."/>
            <person name="Malc E."/>
            <person name="Mieczkowski P."/>
            <person name="Kruszewska J.S."/>
            <person name="Biernat P."/>
            <person name="Pawlowska J."/>
        </authorList>
    </citation>
    <scope>NUCLEOTIDE SEQUENCE</scope>
    <source>
        <strain evidence="3">WA0000051536</strain>
    </source>
</reference>
<dbReference type="GO" id="GO:0019843">
    <property type="term" value="F:rRNA binding"/>
    <property type="evidence" value="ECO:0007669"/>
    <property type="project" value="InterPro"/>
</dbReference>
<dbReference type="InterPro" id="IPR007109">
    <property type="entry name" value="Brix"/>
</dbReference>
<feature type="region of interest" description="Disordered" evidence="1">
    <location>
        <begin position="255"/>
        <end position="276"/>
    </location>
</feature>
<dbReference type="EMBL" id="JAEPRA010000015">
    <property type="protein sequence ID" value="KAG2175332.1"/>
    <property type="molecule type" value="Genomic_DNA"/>
</dbReference>
<feature type="region of interest" description="Disordered" evidence="1">
    <location>
        <begin position="326"/>
        <end position="407"/>
    </location>
</feature>
<comment type="caution">
    <text evidence="3">The sequence shown here is derived from an EMBL/GenBank/DDBJ whole genome shotgun (WGS) entry which is preliminary data.</text>
</comment>
<feature type="compositionally biased region" description="Acidic residues" evidence="1">
    <location>
        <begin position="367"/>
        <end position="379"/>
    </location>
</feature>
<accession>A0A8H7PJT3</accession>
<dbReference type="SMART" id="SM00879">
    <property type="entry name" value="Brix"/>
    <property type="match status" value="1"/>
</dbReference>
<evidence type="ECO:0000259" key="2">
    <source>
        <dbReference type="PROSITE" id="PS50833"/>
    </source>
</evidence>